<name>A0A9P4JXV4_9PLEO</name>
<sequence>MKTQCEICEKVVSVLREPLMRKSHGMVALGSGREVIQSSQCKDHQELVICALGLGADCSLARTPMIAEKIDLIEIHKSPANAGAIITAKSREDSRIPENSLSALYIVKYEGSLEPYIGGQILNPQWIDSDLLRL</sequence>
<dbReference type="Proteomes" id="UP000800093">
    <property type="component" value="Unassembled WGS sequence"/>
</dbReference>
<proteinExistence type="predicted"/>
<dbReference type="EMBL" id="ML986838">
    <property type="protein sequence ID" value="KAF2257825.1"/>
    <property type="molecule type" value="Genomic_DNA"/>
</dbReference>
<evidence type="ECO:0000313" key="2">
    <source>
        <dbReference type="Proteomes" id="UP000800093"/>
    </source>
</evidence>
<comment type="caution">
    <text evidence="1">The sequence shown here is derived from an EMBL/GenBank/DDBJ whole genome shotgun (WGS) entry which is preliminary data.</text>
</comment>
<evidence type="ECO:0000313" key="1">
    <source>
        <dbReference type="EMBL" id="KAF2257825.1"/>
    </source>
</evidence>
<protein>
    <submittedName>
        <fullName evidence="1">Uncharacterized protein</fullName>
    </submittedName>
</protein>
<organism evidence="1 2">
    <name type="scientific">Lojkania enalia</name>
    <dbReference type="NCBI Taxonomy" id="147567"/>
    <lineage>
        <taxon>Eukaryota</taxon>
        <taxon>Fungi</taxon>
        <taxon>Dikarya</taxon>
        <taxon>Ascomycota</taxon>
        <taxon>Pezizomycotina</taxon>
        <taxon>Dothideomycetes</taxon>
        <taxon>Pleosporomycetidae</taxon>
        <taxon>Pleosporales</taxon>
        <taxon>Pleosporales incertae sedis</taxon>
        <taxon>Lojkania</taxon>
    </lineage>
</organism>
<reference evidence="2" key="1">
    <citation type="journal article" date="2020" name="Stud. Mycol.">
        <title>101 Dothideomycetes genomes: A test case for predicting lifestyles and emergence of pathogens.</title>
        <authorList>
            <person name="Haridas S."/>
            <person name="Albert R."/>
            <person name="Binder M."/>
            <person name="Bloem J."/>
            <person name="LaButti K."/>
            <person name="Salamov A."/>
            <person name="Andreopoulos B."/>
            <person name="Baker S."/>
            <person name="Barry K."/>
            <person name="Bills G."/>
            <person name="Bluhm B."/>
            <person name="Cannon C."/>
            <person name="Castanera R."/>
            <person name="Culley D."/>
            <person name="Daum C."/>
            <person name="Ezra D."/>
            <person name="Gonzalez J."/>
            <person name="Henrissat B."/>
            <person name="Kuo A."/>
            <person name="Liang C."/>
            <person name="Lipzen A."/>
            <person name="Lutzoni F."/>
            <person name="Magnuson J."/>
            <person name="Mondo S."/>
            <person name="Nolan M."/>
            <person name="Ohm R."/>
            <person name="Pangilinan J."/>
            <person name="Park H.-J."/>
            <person name="Ramirez L."/>
            <person name="Alfaro M."/>
            <person name="Sun H."/>
            <person name="Tritt A."/>
            <person name="Yoshinaga Y."/>
            <person name="Zwiers L.-H."/>
            <person name="Turgeon B."/>
            <person name="Goodwin S."/>
            <person name="Spatafora J."/>
            <person name="Crous P."/>
            <person name="Grigoriev I."/>
        </authorList>
    </citation>
    <scope>NUCLEOTIDE SEQUENCE [LARGE SCALE GENOMIC DNA]</scope>
    <source>
        <strain evidence="2">CBS 304.66</strain>
    </source>
</reference>
<gene>
    <name evidence="1" type="ORF">CC78DRAFT_598514</name>
</gene>
<keyword evidence="2" id="KW-1185">Reference proteome</keyword>
<dbReference type="AlphaFoldDB" id="A0A9P4JXV4"/>
<dbReference type="OrthoDB" id="10602157at2759"/>
<accession>A0A9P4JXV4</accession>